<protein>
    <submittedName>
        <fullName evidence="1">Uncharacterized protein</fullName>
    </submittedName>
</protein>
<dbReference type="EMBL" id="GBRH01203220">
    <property type="protein sequence ID" value="JAD94675.1"/>
    <property type="molecule type" value="Transcribed_RNA"/>
</dbReference>
<evidence type="ECO:0000313" key="1">
    <source>
        <dbReference type="EMBL" id="JAD94675.1"/>
    </source>
</evidence>
<name>A0A0A9E9W3_ARUDO</name>
<reference evidence="1" key="2">
    <citation type="journal article" date="2015" name="Data Brief">
        <title>Shoot transcriptome of the giant reed, Arundo donax.</title>
        <authorList>
            <person name="Barrero R.A."/>
            <person name="Guerrero F.D."/>
            <person name="Moolhuijzen P."/>
            <person name="Goolsby J.A."/>
            <person name="Tidwell J."/>
            <person name="Bellgard S.E."/>
            <person name="Bellgard M.I."/>
        </authorList>
    </citation>
    <scope>NUCLEOTIDE SEQUENCE</scope>
    <source>
        <tissue evidence="1">Shoot tissue taken approximately 20 cm above the soil surface</tissue>
    </source>
</reference>
<dbReference type="AlphaFoldDB" id="A0A0A9E9W3"/>
<organism evidence="1">
    <name type="scientific">Arundo donax</name>
    <name type="common">Giant reed</name>
    <name type="synonym">Donax arundinaceus</name>
    <dbReference type="NCBI Taxonomy" id="35708"/>
    <lineage>
        <taxon>Eukaryota</taxon>
        <taxon>Viridiplantae</taxon>
        <taxon>Streptophyta</taxon>
        <taxon>Embryophyta</taxon>
        <taxon>Tracheophyta</taxon>
        <taxon>Spermatophyta</taxon>
        <taxon>Magnoliopsida</taxon>
        <taxon>Liliopsida</taxon>
        <taxon>Poales</taxon>
        <taxon>Poaceae</taxon>
        <taxon>PACMAD clade</taxon>
        <taxon>Arundinoideae</taxon>
        <taxon>Arundineae</taxon>
        <taxon>Arundo</taxon>
    </lineage>
</organism>
<accession>A0A0A9E9W3</accession>
<proteinExistence type="predicted"/>
<sequence>MVESGSSGGSSWATAPAW</sequence>
<reference evidence="1" key="1">
    <citation type="submission" date="2014-09" db="EMBL/GenBank/DDBJ databases">
        <authorList>
            <person name="Magalhaes I.L.F."/>
            <person name="Oliveira U."/>
            <person name="Santos F.R."/>
            <person name="Vidigal T.H.D.A."/>
            <person name="Brescovit A.D."/>
            <person name="Santos A.J."/>
        </authorList>
    </citation>
    <scope>NUCLEOTIDE SEQUENCE</scope>
    <source>
        <tissue evidence="1">Shoot tissue taken approximately 20 cm above the soil surface</tissue>
    </source>
</reference>